<comment type="caution">
    <text evidence="7">The sequence shown here is derived from an EMBL/GenBank/DDBJ whole genome shotgun (WGS) entry which is preliminary data.</text>
</comment>
<keyword evidence="2 4" id="KW-0732">Signal</keyword>
<dbReference type="GO" id="GO:0004348">
    <property type="term" value="F:glucosylceramidase activity"/>
    <property type="evidence" value="ECO:0007669"/>
    <property type="project" value="InterPro"/>
</dbReference>
<evidence type="ECO:0000313" key="7">
    <source>
        <dbReference type="EMBL" id="KAK3386194.1"/>
    </source>
</evidence>
<dbReference type="AlphaFoldDB" id="A0AAE0NR72"/>
<dbReference type="SUPFAM" id="SSF51445">
    <property type="entry name" value="(Trans)glycosidases"/>
    <property type="match status" value="1"/>
</dbReference>
<dbReference type="Gene3D" id="2.60.40.1180">
    <property type="entry name" value="Golgi alpha-mannosidase II"/>
    <property type="match status" value="1"/>
</dbReference>
<keyword evidence="3 7" id="KW-0378">Hydrolase</keyword>
<feature type="domain" description="Glycosyl hydrolase family 59 catalytic" evidence="5">
    <location>
        <begin position="53"/>
        <end position="383"/>
    </location>
</feature>
<proteinExistence type="inferred from homology"/>
<evidence type="ECO:0000313" key="8">
    <source>
        <dbReference type="Proteomes" id="UP001285441"/>
    </source>
</evidence>
<reference evidence="7" key="2">
    <citation type="submission" date="2023-06" db="EMBL/GenBank/DDBJ databases">
        <authorList>
            <consortium name="Lawrence Berkeley National Laboratory"/>
            <person name="Haridas S."/>
            <person name="Hensen N."/>
            <person name="Bonometti L."/>
            <person name="Westerberg I."/>
            <person name="Brannstrom I.O."/>
            <person name="Guillou S."/>
            <person name="Cros-Aarteil S."/>
            <person name="Calhoun S."/>
            <person name="Kuo A."/>
            <person name="Mondo S."/>
            <person name="Pangilinan J."/>
            <person name="Riley R."/>
            <person name="LaButti K."/>
            <person name="Andreopoulos B."/>
            <person name="Lipzen A."/>
            <person name="Chen C."/>
            <person name="Yanf M."/>
            <person name="Daum C."/>
            <person name="Ng V."/>
            <person name="Clum A."/>
            <person name="Steindorff A."/>
            <person name="Ohm R."/>
            <person name="Martin F."/>
            <person name="Silar P."/>
            <person name="Natvig D."/>
            <person name="Lalanne C."/>
            <person name="Gautier V."/>
            <person name="Ament-velasquez S.L."/>
            <person name="Kruys A."/>
            <person name="Hutchinson M.I."/>
            <person name="Powell A.J."/>
            <person name="Barry K."/>
            <person name="Miller A.N."/>
            <person name="Grigoriev I.V."/>
            <person name="Debuchy R."/>
            <person name="Gladieux P."/>
            <person name="Thoren M.H."/>
            <person name="Johannesson H."/>
        </authorList>
    </citation>
    <scope>NUCLEOTIDE SEQUENCE</scope>
    <source>
        <strain evidence="7">CBS 232.78</strain>
    </source>
</reference>
<dbReference type="GO" id="GO:0006680">
    <property type="term" value="P:glucosylceramide catabolic process"/>
    <property type="evidence" value="ECO:0007669"/>
    <property type="project" value="TreeGrafter"/>
</dbReference>
<feature type="chain" id="PRO_5041942692" evidence="4">
    <location>
        <begin position="20"/>
        <end position="491"/>
    </location>
</feature>
<evidence type="ECO:0000256" key="3">
    <source>
        <dbReference type="ARBA" id="ARBA00022801"/>
    </source>
</evidence>
<sequence>MQLLHLIISITFAAGFSAAAVAPGVPHVSLSIDRSTSYQTIDGFGFCEAFQRAHAISNLPLPYQKDVLDLLFGKVHGAGFSILRLGLGSSPDSRLDHMNSPQPDSEGAFSWDHRDSGQVWVAQQAKRYGVEMFYADAWSAPGYMKTNGRDDQGGWLCGVSGEGMADGTSCHGVSWVQAYAEYLARYVQAYIQEGIPISFVGHLNEPNLIKPYATMQSNGYQAADSIFAMAVALGGLGLNSVGISCCEGQGWSYAKNILAEIQNAGAEGALSLITTHTYKGTPPGPDGPLNTTLPVWVTEISPIMQRLGMTETWYRNLSENEGLTHAINLHEAFVTGNVSAYIYWIGVGQNNMWAPNDANTAMSTNISAPYYTIGSTYWASAQFSRFVRPGAKRIRVVQSDMGTGVTANILASAYLNKDGSVVVQVINNDDLDTWVDTSPGPLPSQQRCKAETWLTDNANKFVLYDEGTTRNGLVVGRLLPRRSLTTFVLKC</sequence>
<dbReference type="Pfam" id="PF02057">
    <property type="entry name" value="Glyco_hydro_59"/>
    <property type="match status" value="1"/>
</dbReference>
<dbReference type="EMBL" id="JAULSW010000004">
    <property type="protein sequence ID" value="KAK3386194.1"/>
    <property type="molecule type" value="Genomic_DNA"/>
</dbReference>
<dbReference type="InterPro" id="IPR013780">
    <property type="entry name" value="Glyco_hydro_b"/>
</dbReference>
<evidence type="ECO:0000259" key="6">
    <source>
        <dbReference type="Pfam" id="PF17189"/>
    </source>
</evidence>
<dbReference type="GO" id="GO:0016020">
    <property type="term" value="C:membrane"/>
    <property type="evidence" value="ECO:0007669"/>
    <property type="project" value="GOC"/>
</dbReference>
<dbReference type="Proteomes" id="UP001285441">
    <property type="component" value="Unassembled WGS sequence"/>
</dbReference>
<evidence type="ECO:0000256" key="4">
    <source>
        <dbReference type="SAM" id="SignalP"/>
    </source>
</evidence>
<dbReference type="InterPro" id="IPR033452">
    <property type="entry name" value="GH30_C"/>
</dbReference>
<gene>
    <name evidence="7" type="ORF">B0H63DRAFT_394300</name>
</gene>
<dbReference type="InterPro" id="IPR049161">
    <property type="entry name" value="GH59_cat"/>
</dbReference>
<protein>
    <submittedName>
        <fullName evidence="7">Glycoside hydrolase family 30 protein</fullName>
    </submittedName>
</protein>
<accession>A0AAE0NR72</accession>
<keyword evidence="8" id="KW-1185">Reference proteome</keyword>
<comment type="similarity">
    <text evidence="1">Belongs to the glycosyl hydrolase 30 family.</text>
</comment>
<name>A0AAE0NR72_9PEZI</name>
<dbReference type="PANTHER" id="PTHR11069">
    <property type="entry name" value="GLUCOSYLCERAMIDASE"/>
    <property type="match status" value="1"/>
</dbReference>
<evidence type="ECO:0000256" key="1">
    <source>
        <dbReference type="ARBA" id="ARBA00005382"/>
    </source>
</evidence>
<dbReference type="Pfam" id="PF17189">
    <property type="entry name" value="Glyco_hydro_30C"/>
    <property type="match status" value="1"/>
</dbReference>
<dbReference type="Gene3D" id="3.20.20.80">
    <property type="entry name" value="Glycosidases"/>
    <property type="match status" value="1"/>
</dbReference>
<evidence type="ECO:0000256" key="2">
    <source>
        <dbReference type="ARBA" id="ARBA00022729"/>
    </source>
</evidence>
<dbReference type="InterPro" id="IPR001139">
    <property type="entry name" value="Glyco_hydro_30"/>
</dbReference>
<feature type="domain" description="Glycosyl hydrolase family 30 beta sandwich" evidence="6">
    <location>
        <begin position="390"/>
        <end position="433"/>
    </location>
</feature>
<dbReference type="PANTHER" id="PTHR11069:SF23">
    <property type="entry name" value="LYSOSOMAL ACID GLUCOSYLCERAMIDASE"/>
    <property type="match status" value="1"/>
</dbReference>
<feature type="signal peptide" evidence="4">
    <location>
        <begin position="1"/>
        <end position="19"/>
    </location>
</feature>
<organism evidence="7 8">
    <name type="scientific">Podospora didyma</name>
    <dbReference type="NCBI Taxonomy" id="330526"/>
    <lineage>
        <taxon>Eukaryota</taxon>
        <taxon>Fungi</taxon>
        <taxon>Dikarya</taxon>
        <taxon>Ascomycota</taxon>
        <taxon>Pezizomycotina</taxon>
        <taxon>Sordariomycetes</taxon>
        <taxon>Sordariomycetidae</taxon>
        <taxon>Sordariales</taxon>
        <taxon>Podosporaceae</taxon>
        <taxon>Podospora</taxon>
    </lineage>
</organism>
<reference evidence="7" key="1">
    <citation type="journal article" date="2023" name="Mol. Phylogenet. Evol.">
        <title>Genome-scale phylogeny and comparative genomics of the fungal order Sordariales.</title>
        <authorList>
            <person name="Hensen N."/>
            <person name="Bonometti L."/>
            <person name="Westerberg I."/>
            <person name="Brannstrom I.O."/>
            <person name="Guillou S."/>
            <person name="Cros-Aarteil S."/>
            <person name="Calhoun S."/>
            <person name="Haridas S."/>
            <person name="Kuo A."/>
            <person name="Mondo S."/>
            <person name="Pangilinan J."/>
            <person name="Riley R."/>
            <person name="LaButti K."/>
            <person name="Andreopoulos B."/>
            <person name="Lipzen A."/>
            <person name="Chen C."/>
            <person name="Yan M."/>
            <person name="Daum C."/>
            <person name="Ng V."/>
            <person name="Clum A."/>
            <person name="Steindorff A."/>
            <person name="Ohm R.A."/>
            <person name="Martin F."/>
            <person name="Silar P."/>
            <person name="Natvig D.O."/>
            <person name="Lalanne C."/>
            <person name="Gautier V."/>
            <person name="Ament-Velasquez S.L."/>
            <person name="Kruys A."/>
            <person name="Hutchinson M.I."/>
            <person name="Powell A.J."/>
            <person name="Barry K."/>
            <person name="Miller A.N."/>
            <person name="Grigoriev I.V."/>
            <person name="Debuchy R."/>
            <person name="Gladieux P."/>
            <person name="Hiltunen Thoren M."/>
            <person name="Johannesson H."/>
        </authorList>
    </citation>
    <scope>NUCLEOTIDE SEQUENCE</scope>
    <source>
        <strain evidence="7">CBS 232.78</strain>
    </source>
</reference>
<evidence type="ECO:0000259" key="5">
    <source>
        <dbReference type="Pfam" id="PF02057"/>
    </source>
</evidence>
<dbReference type="InterPro" id="IPR017853">
    <property type="entry name" value="GH"/>
</dbReference>